<gene>
    <name evidence="2" type="ORF">BT96DRAFT_1002056</name>
</gene>
<sequence>MSRRNASKPLVGTDDEYQPSPALSKSANTIASSSSSSRAHRRTAAVVPVIETQHASTSGQTSRLTGPGRSGLSSSTLPAARGGARGAAGSSRGSSSATPVAKPPSSLRNIVKSSNIISLPLTEDTRLLSFWFLRTVFLQGIFACAEYQSKSEDLEISPANWVSFFDKHSPRMVAYKAKYGKYMATTWSAAFLLGVQRFCAQMLGQYARKDLKRYQTEWFIEESILTYPFIGGDEFPGLSSPILMPSELISGGFVNYNKFSIDFELSISGLDQGELFPEEAIFISNLVEGVGLSQVGIHSFSLSPRLFDPSEDALVDNMFIDFEAVESENEHQTDNGQEEEDDDGQEEEEEDGQEEEEEDDDQEPEEEDADHDVDVEEDPSPIDNEVEFVGEAVEQPVRIRSSRLAYPTSPVPKPVSSSAYTSKSKKGQSSHDKDSGFPRLEGGRPNTSLFGYDSVLARGGGKSRTARTSNAAGTPCPETKGVRMITERFAAPGDFNDNERVRLHATLDSLVHSTIPLQPFPSVSCTNCIRIGVQCSMPPESTSSARHECHRCLMSKTPCSFSYPVERADEERRRLFMHAARSNGAVAMFSSTLAEENLGLLRTEVLLRSFLTEFTIQASNVARRQAQLRNSASDPRSLLKALIEDGFVAETDTERLSMLAFLLGWDKRFTLEDLEFEGLSQIPLPEVIAPPPTQSQVGHLHALIPSDMVPPIPGLIRRPQYKGKGKAKAVEAASEEGSAPEEASTVVAEPVSSSGSSEESEEEAVVHAHSPSKRRSPSQSPSAEEDDKPVAKR</sequence>
<feature type="region of interest" description="Disordered" evidence="1">
    <location>
        <begin position="327"/>
        <end position="478"/>
    </location>
</feature>
<keyword evidence="3" id="KW-1185">Reference proteome</keyword>
<reference evidence="2" key="1">
    <citation type="journal article" date="2019" name="Environ. Microbiol.">
        <title>Fungal ecological strategies reflected in gene transcription - a case study of two litter decomposers.</title>
        <authorList>
            <person name="Barbi F."/>
            <person name="Kohler A."/>
            <person name="Barry K."/>
            <person name="Baskaran P."/>
            <person name="Daum C."/>
            <person name="Fauchery L."/>
            <person name="Ihrmark K."/>
            <person name="Kuo A."/>
            <person name="LaButti K."/>
            <person name="Lipzen A."/>
            <person name="Morin E."/>
            <person name="Grigoriev I.V."/>
            <person name="Henrissat B."/>
            <person name="Lindahl B."/>
            <person name="Martin F."/>
        </authorList>
    </citation>
    <scope>NUCLEOTIDE SEQUENCE</scope>
    <source>
        <strain evidence="2">JB14</strain>
    </source>
</reference>
<feature type="compositionally biased region" description="Polar residues" evidence="1">
    <location>
        <begin position="53"/>
        <end position="64"/>
    </location>
</feature>
<proteinExistence type="predicted"/>
<feature type="compositionally biased region" description="Acidic residues" evidence="1">
    <location>
        <begin position="336"/>
        <end position="388"/>
    </location>
</feature>
<protein>
    <submittedName>
        <fullName evidence="2">Uncharacterized protein</fullName>
    </submittedName>
</protein>
<evidence type="ECO:0000313" key="2">
    <source>
        <dbReference type="EMBL" id="KAE9390686.1"/>
    </source>
</evidence>
<accession>A0A6A4GYZ5</accession>
<feature type="region of interest" description="Disordered" evidence="1">
    <location>
        <begin position="714"/>
        <end position="793"/>
    </location>
</feature>
<organism evidence="2 3">
    <name type="scientific">Gymnopus androsaceus JB14</name>
    <dbReference type="NCBI Taxonomy" id="1447944"/>
    <lineage>
        <taxon>Eukaryota</taxon>
        <taxon>Fungi</taxon>
        <taxon>Dikarya</taxon>
        <taxon>Basidiomycota</taxon>
        <taxon>Agaricomycotina</taxon>
        <taxon>Agaricomycetes</taxon>
        <taxon>Agaricomycetidae</taxon>
        <taxon>Agaricales</taxon>
        <taxon>Marasmiineae</taxon>
        <taxon>Omphalotaceae</taxon>
        <taxon>Gymnopus</taxon>
    </lineage>
</organism>
<feature type="region of interest" description="Disordered" evidence="1">
    <location>
        <begin position="1"/>
        <end position="105"/>
    </location>
</feature>
<feature type="compositionally biased region" description="Low complexity" evidence="1">
    <location>
        <begin position="24"/>
        <end position="37"/>
    </location>
</feature>
<evidence type="ECO:0000256" key="1">
    <source>
        <dbReference type="SAM" id="MobiDB-lite"/>
    </source>
</evidence>
<feature type="compositionally biased region" description="Low complexity" evidence="1">
    <location>
        <begin position="730"/>
        <end position="757"/>
    </location>
</feature>
<dbReference type="Proteomes" id="UP000799118">
    <property type="component" value="Unassembled WGS sequence"/>
</dbReference>
<evidence type="ECO:0000313" key="3">
    <source>
        <dbReference type="Proteomes" id="UP000799118"/>
    </source>
</evidence>
<dbReference type="AlphaFoldDB" id="A0A6A4GYZ5"/>
<name>A0A6A4GYZ5_9AGAR</name>
<dbReference type="EMBL" id="ML769650">
    <property type="protein sequence ID" value="KAE9390686.1"/>
    <property type="molecule type" value="Genomic_DNA"/>
</dbReference>
<feature type="compositionally biased region" description="Low complexity" evidence="1">
    <location>
        <begin position="79"/>
        <end position="97"/>
    </location>
</feature>